<gene>
    <name evidence="10" type="ORF">CK500_14565</name>
</gene>
<dbReference type="Proteomes" id="UP000218083">
    <property type="component" value="Unassembled WGS sequence"/>
</dbReference>
<dbReference type="EMBL" id="NSKC01000010">
    <property type="protein sequence ID" value="PAU81570.1"/>
    <property type="molecule type" value="Genomic_DNA"/>
</dbReference>
<comment type="caution">
    <text evidence="10">The sequence shown here is derived from an EMBL/GenBank/DDBJ whole genome shotgun (WGS) entry which is preliminary data.</text>
</comment>
<name>A0A2A2F9P8_9EURY</name>
<dbReference type="PROSITE" id="PS50156">
    <property type="entry name" value="SSD"/>
    <property type="match status" value="2"/>
</dbReference>
<keyword evidence="5 8" id="KW-1133">Transmembrane helix</keyword>
<comment type="similarity">
    <text evidence="2">Belongs to the resistance-nodulation-cell division (RND) (TC 2.A.6) family. MmpL subfamily.</text>
</comment>
<dbReference type="InterPro" id="IPR004869">
    <property type="entry name" value="MMPL_dom"/>
</dbReference>
<feature type="region of interest" description="Disordered" evidence="7">
    <location>
        <begin position="99"/>
        <end position="120"/>
    </location>
</feature>
<feature type="compositionally biased region" description="Low complexity" evidence="7">
    <location>
        <begin position="107"/>
        <end position="118"/>
    </location>
</feature>
<dbReference type="Gene3D" id="1.20.1640.10">
    <property type="entry name" value="Multidrug efflux transporter AcrB transmembrane domain"/>
    <property type="match status" value="2"/>
</dbReference>
<keyword evidence="6 8" id="KW-0472">Membrane</keyword>
<evidence type="ECO:0000256" key="3">
    <source>
        <dbReference type="ARBA" id="ARBA00022475"/>
    </source>
</evidence>
<feature type="domain" description="SSD" evidence="9">
    <location>
        <begin position="289"/>
        <end position="415"/>
    </location>
</feature>
<reference evidence="10 11" key="1">
    <citation type="submission" date="2017-08" db="EMBL/GenBank/DDBJ databases">
        <title>The strain WRN001 was isolated from Binhai saline alkaline soil, Tianjin, China.</title>
        <authorList>
            <person name="Liu D."/>
            <person name="Zhang G."/>
        </authorList>
    </citation>
    <scope>NUCLEOTIDE SEQUENCE [LARGE SCALE GENOMIC DNA]</scope>
    <source>
        <strain evidence="10 11">WN019</strain>
    </source>
</reference>
<dbReference type="AlphaFoldDB" id="A0A2A2F9P8"/>
<evidence type="ECO:0000259" key="9">
    <source>
        <dbReference type="PROSITE" id="PS50156"/>
    </source>
</evidence>
<dbReference type="PANTHER" id="PTHR33406">
    <property type="entry name" value="MEMBRANE PROTEIN MJ1562-RELATED"/>
    <property type="match status" value="1"/>
</dbReference>
<keyword evidence="4 8" id="KW-0812">Transmembrane</keyword>
<evidence type="ECO:0000313" key="10">
    <source>
        <dbReference type="EMBL" id="PAU81570.1"/>
    </source>
</evidence>
<feature type="transmembrane region" description="Helical" evidence="8">
    <location>
        <begin position="453"/>
        <end position="472"/>
    </location>
</feature>
<feature type="transmembrane region" description="Helical" evidence="8">
    <location>
        <begin position="787"/>
        <end position="810"/>
    </location>
</feature>
<dbReference type="PANTHER" id="PTHR33406:SF6">
    <property type="entry name" value="MEMBRANE PROTEIN YDGH-RELATED"/>
    <property type="match status" value="1"/>
</dbReference>
<evidence type="ECO:0000256" key="6">
    <source>
        <dbReference type="ARBA" id="ARBA00023136"/>
    </source>
</evidence>
<evidence type="ECO:0000256" key="1">
    <source>
        <dbReference type="ARBA" id="ARBA00004651"/>
    </source>
</evidence>
<sequence length="1025" mass="109712">MLEYEQTLRNNETINETLAENDSIRSIGNLIATTAIRQERTEDLRTRQVELNQTRRALDEAVISLGRNPNASTNQTFEAIDANTSVTLTAQEYSIFKDSVQQRRSTDTTTNSSNQTTTGMDNRTVGQRILAEEYTELSEDRQAVKTLEPTLDAQLDELRSLNDSQVNTLASDAFTENTNGSSQALAFMPDYYEPGSSETNATLMVVTQETPGGSFAPGDAPAEIEDSQAAMTDLASESESMSVLIYGDGIVSTEITDSMVDSILLVGPLAIVFVLLVLVVVYRDPLDILLGLLGVALVLVWTFGTMGWFDIAFSQPFIVVLVLLIGLSIDYGLHVVMRYREARESSDTPPRRAMTVALGTVGVALVYVTTTTAIGFLSNLTSPLAVFRELGIVSAIGIVSTLLVFGTLIPALKVELDGVLESHGVNRVKPAVGTSRGPINRLLDTGATLATKAPYVVIIVALLVSGAGAYGATDIDASFEQSDFLAEDPSDWVKDLPEPVAPGTYTAETTINTLDSDFVRRDTTATILVKGDVTDPATLDRIDAARENASDLSTTETYANGEAAISDPVTMMDRVAARNESFNATLAAADTDGDGVPDQNVTAVYDELYRVAPDDAGNVLNRKDGDYEAARMVVTVSGSVEDDTVHDQMDWVAEDVEGEGVSAIATGDVIVNQITADQLAQTAILSLIVALLSVLAVIAIAYRITEGSASLGVITIVPVAFTLTWVLGTMALLDIPFNIVTGMITGLTIGLGVDYSLHVSERFNQELEDAETVAVALHETITGTGGALLSSAATTASGFAVLLVAILPFLQSFGLITALTIVFAFLASVFVLPSLLVVWARLTGHGEDADTDDSQYEDARDTSTITESTVTRTIDPSYVLPDESVSVTVLLQGLNGRVSLQESAPSEFDTLEIEPEPVATNRRDGTVAVYWDIEEPTRDATVSYTVDLPSESGDGLELAFDGRAESADGQYVIGGDETAVVVSDVFQRVLERGEVTDADIETAVGREGVTDAEFDRLRRAWLEED</sequence>
<keyword evidence="11" id="KW-1185">Reference proteome</keyword>
<dbReference type="GO" id="GO:0005886">
    <property type="term" value="C:plasma membrane"/>
    <property type="evidence" value="ECO:0007669"/>
    <property type="project" value="UniProtKB-SubCell"/>
</dbReference>
<feature type="transmembrane region" description="Helical" evidence="8">
    <location>
        <begin position="263"/>
        <end position="282"/>
    </location>
</feature>
<feature type="transmembrane region" description="Helical" evidence="8">
    <location>
        <begin position="683"/>
        <end position="702"/>
    </location>
</feature>
<feature type="domain" description="SSD" evidence="9">
    <location>
        <begin position="682"/>
        <end position="838"/>
    </location>
</feature>
<feature type="transmembrane region" description="Helical" evidence="8">
    <location>
        <begin position="390"/>
        <end position="412"/>
    </location>
</feature>
<feature type="transmembrane region" description="Helical" evidence="8">
    <location>
        <begin position="709"/>
        <end position="733"/>
    </location>
</feature>
<evidence type="ECO:0000256" key="8">
    <source>
        <dbReference type="SAM" id="Phobius"/>
    </source>
</evidence>
<feature type="transmembrane region" description="Helical" evidence="8">
    <location>
        <begin position="739"/>
        <end position="757"/>
    </location>
</feature>
<evidence type="ECO:0000256" key="2">
    <source>
        <dbReference type="ARBA" id="ARBA00010157"/>
    </source>
</evidence>
<comment type="subcellular location">
    <subcellularLocation>
        <location evidence="1">Cell membrane</location>
        <topology evidence="1">Multi-pass membrane protein</topology>
    </subcellularLocation>
</comment>
<feature type="transmembrane region" description="Helical" evidence="8">
    <location>
        <begin position="354"/>
        <end position="378"/>
    </location>
</feature>
<evidence type="ECO:0000256" key="5">
    <source>
        <dbReference type="ARBA" id="ARBA00022989"/>
    </source>
</evidence>
<organism evidence="10 11">
    <name type="scientific">Halorubrum salipaludis</name>
    <dbReference type="NCBI Taxonomy" id="2032630"/>
    <lineage>
        <taxon>Archaea</taxon>
        <taxon>Methanobacteriati</taxon>
        <taxon>Methanobacteriota</taxon>
        <taxon>Stenosarchaea group</taxon>
        <taxon>Halobacteria</taxon>
        <taxon>Halobacteriales</taxon>
        <taxon>Haloferacaceae</taxon>
        <taxon>Halorubrum</taxon>
    </lineage>
</organism>
<dbReference type="Pfam" id="PF03176">
    <property type="entry name" value="MMPL"/>
    <property type="match status" value="2"/>
</dbReference>
<feature type="transmembrane region" description="Helical" evidence="8">
    <location>
        <begin position="289"/>
        <end position="309"/>
    </location>
</feature>
<feature type="transmembrane region" description="Helical" evidence="8">
    <location>
        <begin position="816"/>
        <end position="839"/>
    </location>
</feature>
<evidence type="ECO:0000256" key="4">
    <source>
        <dbReference type="ARBA" id="ARBA00022692"/>
    </source>
</evidence>
<proteinExistence type="inferred from homology"/>
<protein>
    <submittedName>
        <fullName evidence="10">Patched family protein</fullName>
    </submittedName>
</protein>
<dbReference type="InterPro" id="IPR050545">
    <property type="entry name" value="Mycobact_MmpL"/>
</dbReference>
<dbReference type="SUPFAM" id="SSF82866">
    <property type="entry name" value="Multidrug efflux transporter AcrB transmembrane domain"/>
    <property type="match status" value="2"/>
</dbReference>
<keyword evidence="3" id="KW-1003">Cell membrane</keyword>
<evidence type="ECO:0000256" key="7">
    <source>
        <dbReference type="SAM" id="MobiDB-lite"/>
    </source>
</evidence>
<feature type="transmembrane region" description="Helical" evidence="8">
    <location>
        <begin position="315"/>
        <end position="333"/>
    </location>
</feature>
<accession>A0A2A2F9P8</accession>
<evidence type="ECO:0000313" key="11">
    <source>
        <dbReference type="Proteomes" id="UP000218083"/>
    </source>
</evidence>
<dbReference type="InterPro" id="IPR000731">
    <property type="entry name" value="SSD"/>
</dbReference>